<protein>
    <submittedName>
        <fullName evidence="1">Uncharacterized protein</fullName>
    </submittedName>
</protein>
<organism evidence="1 2">
    <name type="scientific">Carnegiea gigantea</name>
    <dbReference type="NCBI Taxonomy" id="171969"/>
    <lineage>
        <taxon>Eukaryota</taxon>
        <taxon>Viridiplantae</taxon>
        <taxon>Streptophyta</taxon>
        <taxon>Embryophyta</taxon>
        <taxon>Tracheophyta</taxon>
        <taxon>Spermatophyta</taxon>
        <taxon>Magnoliopsida</taxon>
        <taxon>eudicotyledons</taxon>
        <taxon>Gunneridae</taxon>
        <taxon>Pentapetalae</taxon>
        <taxon>Caryophyllales</taxon>
        <taxon>Cactineae</taxon>
        <taxon>Cactaceae</taxon>
        <taxon>Cactoideae</taxon>
        <taxon>Echinocereeae</taxon>
        <taxon>Carnegiea</taxon>
    </lineage>
</organism>
<evidence type="ECO:0000313" key="1">
    <source>
        <dbReference type="EMBL" id="KAJ8428139.1"/>
    </source>
</evidence>
<dbReference type="EMBL" id="JAKOGI010001046">
    <property type="protein sequence ID" value="KAJ8428139.1"/>
    <property type="molecule type" value="Genomic_DNA"/>
</dbReference>
<sequence>MALCRKGGKENSQELKRLVVLVGQRRIFSHFCDLCIELVDKSTGKNGGTVSQRIRQKDIVSEFQKKTNLAWSREQLKGKYDGFKSFNIENNDTSILGLGVSAWQELWYDDSPISTPPPVSQGVEEAKICALLHFDPMHLVLIFACELVQDPQKRMILFGLPNDDSRGQWLTYLYEKYGKK</sequence>
<comment type="caution">
    <text evidence="1">The sequence shown here is derived from an EMBL/GenBank/DDBJ whole genome shotgun (WGS) entry which is preliminary data.</text>
</comment>
<name>A0A9Q1GZS3_9CARY</name>
<keyword evidence="2" id="KW-1185">Reference proteome</keyword>
<reference evidence="1" key="1">
    <citation type="submission" date="2022-04" db="EMBL/GenBank/DDBJ databases">
        <title>Carnegiea gigantea Genome sequencing and assembly v2.</title>
        <authorList>
            <person name="Copetti D."/>
            <person name="Sanderson M.J."/>
            <person name="Burquez A."/>
            <person name="Wojciechowski M.F."/>
        </authorList>
    </citation>
    <scope>NUCLEOTIDE SEQUENCE</scope>
    <source>
        <strain evidence="1">SGP5-SGP5p</strain>
        <tissue evidence="1">Aerial part</tissue>
    </source>
</reference>
<gene>
    <name evidence="1" type="ORF">Cgig2_011512</name>
</gene>
<accession>A0A9Q1GZS3</accession>
<dbReference type="OrthoDB" id="4955136at2759"/>
<evidence type="ECO:0000313" key="2">
    <source>
        <dbReference type="Proteomes" id="UP001153076"/>
    </source>
</evidence>
<proteinExistence type="predicted"/>
<dbReference type="AlphaFoldDB" id="A0A9Q1GZS3"/>
<dbReference type="Proteomes" id="UP001153076">
    <property type="component" value="Unassembled WGS sequence"/>
</dbReference>